<dbReference type="RefSeq" id="WP_016255266.1">
    <property type="nucleotide sequence ID" value="NZ_ALWO02000037.1"/>
</dbReference>
<dbReference type="Pfam" id="PF02563">
    <property type="entry name" value="Poly_export"/>
    <property type="match status" value="1"/>
</dbReference>
<evidence type="ECO:0000256" key="1">
    <source>
        <dbReference type="ARBA" id="ARBA00022729"/>
    </source>
</evidence>
<evidence type="ECO:0000259" key="2">
    <source>
        <dbReference type="Pfam" id="PF02563"/>
    </source>
</evidence>
<sequence length="249" mass="27851">MYMQDFGDDSDPMIFTGEKIRYQFDEYLLQSYDIIEINIKTTSPELNELFAVVTGGDGNNNMGMMGGGQGGGDIFFMNGYTLDDEGKVELPLIGELSLVGYTTKQAKELIEEEVKKYVNEDEFFVRVRLGGIRFSALGEFNVPGKLTVLQNRVTIFEAIAAAGDMNIIAKRNELVLVRQYPDGSQIHRINLNDKNILGSEYYFIRPNDVLYAEPLRVREVGTATNFIQTLTLITSTITAIAITATLVRN</sequence>
<accession>S2D9V3</accession>
<dbReference type="Gene3D" id="3.10.560.10">
    <property type="entry name" value="Outer membrane lipoprotein wza domain like"/>
    <property type="match status" value="1"/>
</dbReference>
<evidence type="ECO:0000313" key="3">
    <source>
        <dbReference type="EMBL" id="EOZ95669.1"/>
    </source>
</evidence>
<comment type="caution">
    <text evidence="3">The sequence shown here is derived from an EMBL/GenBank/DDBJ whole genome shotgun (WGS) entry which is preliminary data.</text>
</comment>
<dbReference type="PANTHER" id="PTHR33619">
    <property type="entry name" value="POLYSACCHARIDE EXPORT PROTEIN GFCE-RELATED"/>
    <property type="match status" value="1"/>
</dbReference>
<organism evidence="3 4">
    <name type="scientific">Indibacter alkaliphilus (strain CCUG 57479 / KCTC 22604 / LW1)</name>
    <dbReference type="NCBI Taxonomy" id="1189612"/>
    <lineage>
        <taxon>Bacteria</taxon>
        <taxon>Pseudomonadati</taxon>
        <taxon>Bacteroidota</taxon>
        <taxon>Cytophagia</taxon>
        <taxon>Cytophagales</taxon>
        <taxon>Cyclobacteriaceae</taxon>
    </lineage>
</organism>
<dbReference type="STRING" id="1189612.A33Q_3031"/>
<dbReference type="EMBL" id="ALWO02000037">
    <property type="protein sequence ID" value="EOZ95669.1"/>
    <property type="molecule type" value="Genomic_DNA"/>
</dbReference>
<dbReference type="GO" id="GO:0015159">
    <property type="term" value="F:polysaccharide transmembrane transporter activity"/>
    <property type="evidence" value="ECO:0007669"/>
    <property type="project" value="InterPro"/>
</dbReference>
<keyword evidence="4" id="KW-1185">Reference proteome</keyword>
<protein>
    <submittedName>
        <fullName evidence="3">Polysaccharide export outer membrane protein</fullName>
    </submittedName>
</protein>
<proteinExistence type="predicted"/>
<dbReference type="AlphaFoldDB" id="S2D9V3"/>
<dbReference type="eggNOG" id="COG1596">
    <property type="taxonomic scope" value="Bacteria"/>
</dbReference>
<reference evidence="3 4" key="1">
    <citation type="journal article" date="2013" name="Genome Announc.">
        <title>Draft Genome Sequence of Indibacter alkaliphilus Strain LW1T, Isolated from Lonar Lake, a Haloalkaline Lake in the Buldana District of Maharashtra, India.</title>
        <authorList>
            <person name="Singh A."/>
            <person name="Kumar Jangir P."/>
            <person name="Sharma R."/>
            <person name="Singh A."/>
            <person name="Kumar Pinnaka A."/>
            <person name="Shivaji S."/>
        </authorList>
    </citation>
    <scope>NUCLEOTIDE SEQUENCE [LARGE SCALE GENOMIC DNA]</scope>
    <source>
        <strain evidence="4">CCUG 57479 / KCTC 22604 / LW1</strain>
    </source>
</reference>
<dbReference type="PANTHER" id="PTHR33619:SF3">
    <property type="entry name" value="POLYSACCHARIDE EXPORT PROTEIN GFCE-RELATED"/>
    <property type="match status" value="1"/>
</dbReference>
<name>S2D9V3_INDAL</name>
<gene>
    <name evidence="3" type="ORF">A33Q_3031</name>
</gene>
<dbReference type="InterPro" id="IPR049712">
    <property type="entry name" value="Poly_export"/>
</dbReference>
<keyword evidence="1" id="KW-0732">Signal</keyword>
<dbReference type="Gene3D" id="3.30.1950.10">
    <property type="entry name" value="wza like domain"/>
    <property type="match status" value="1"/>
</dbReference>
<dbReference type="Proteomes" id="UP000006073">
    <property type="component" value="Unassembled WGS sequence"/>
</dbReference>
<feature type="domain" description="Polysaccharide export protein N-terminal" evidence="2">
    <location>
        <begin position="25"/>
        <end position="127"/>
    </location>
</feature>
<dbReference type="InterPro" id="IPR003715">
    <property type="entry name" value="Poly_export_N"/>
</dbReference>
<evidence type="ECO:0000313" key="4">
    <source>
        <dbReference type="Proteomes" id="UP000006073"/>
    </source>
</evidence>